<evidence type="ECO:0000313" key="2">
    <source>
        <dbReference type="Proteomes" id="UP000828048"/>
    </source>
</evidence>
<dbReference type="EMBL" id="CM037158">
    <property type="protein sequence ID" value="KAH7850724.1"/>
    <property type="molecule type" value="Genomic_DNA"/>
</dbReference>
<dbReference type="Proteomes" id="UP000828048">
    <property type="component" value="Chromosome 8"/>
</dbReference>
<sequence>MIVSLVTLGTCLTIIDRSEKKVMWAVALAIAAVLSFISTFEIGIGPIAWVYSSEIFPLRLRAQGTSMGTAMNRLMSGVISMTFLSLTKAITIGGAFFLFMGVAIVSWIFFYTLSPETQGRTLEEMQVLFGTFFKWRSTMEKLEKNKVISNGDTNSNYDGHFHLGTTNVPLGT</sequence>
<name>A0ACB7YCB2_9ERIC</name>
<reference evidence="1 2" key="1">
    <citation type="journal article" date="2021" name="Hortic Res">
        <title>High-quality reference genome and annotation aids understanding of berry development for evergreen blueberry (Vaccinium darrowii).</title>
        <authorList>
            <person name="Yu J."/>
            <person name="Hulse-Kemp A.M."/>
            <person name="Babiker E."/>
            <person name="Staton M."/>
        </authorList>
    </citation>
    <scope>NUCLEOTIDE SEQUENCE [LARGE SCALE GENOMIC DNA]</scope>
    <source>
        <strain evidence="2">cv. NJ 8807/NJ 8810</strain>
        <tissue evidence="1">Young leaf</tissue>
    </source>
</reference>
<evidence type="ECO:0000313" key="1">
    <source>
        <dbReference type="EMBL" id="KAH7850724.1"/>
    </source>
</evidence>
<protein>
    <submittedName>
        <fullName evidence="1">Uncharacterized protein</fullName>
    </submittedName>
</protein>
<gene>
    <name evidence="1" type="ORF">Vadar_002078</name>
</gene>
<proteinExistence type="predicted"/>
<comment type="caution">
    <text evidence="1">The sequence shown here is derived from an EMBL/GenBank/DDBJ whole genome shotgun (WGS) entry which is preliminary data.</text>
</comment>
<keyword evidence="2" id="KW-1185">Reference proteome</keyword>
<organism evidence="1 2">
    <name type="scientific">Vaccinium darrowii</name>
    <dbReference type="NCBI Taxonomy" id="229202"/>
    <lineage>
        <taxon>Eukaryota</taxon>
        <taxon>Viridiplantae</taxon>
        <taxon>Streptophyta</taxon>
        <taxon>Embryophyta</taxon>
        <taxon>Tracheophyta</taxon>
        <taxon>Spermatophyta</taxon>
        <taxon>Magnoliopsida</taxon>
        <taxon>eudicotyledons</taxon>
        <taxon>Gunneridae</taxon>
        <taxon>Pentapetalae</taxon>
        <taxon>asterids</taxon>
        <taxon>Ericales</taxon>
        <taxon>Ericaceae</taxon>
        <taxon>Vaccinioideae</taxon>
        <taxon>Vaccinieae</taxon>
        <taxon>Vaccinium</taxon>
    </lineage>
</organism>
<accession>A0ACB7YCB2</accession>